<reference evidence="1 2" key="1">
    <citation type="journal article" date="2014" name="Appl. Environ. Microbiol.">
        <title>Insights into the Microbial Degradation of Rubber and Gutta-Percha by Analysis of the Complete Genome of Nocardia nova SH22a.</title>
        <authorList>
            <person name="Luo Q."/>
            <person name="Hiessl S."/>
            <person name="Poehlein A."/>
            <person name="Daniel R."/>
            <person name="Steinbuchel A."/>
        </authorList>
    </citation>
    <scope>NUCLEOTIDE SEQUENCE [LARGE SCALE GENOMIC DNA]</scope>
    <source>
        <strain evidence="1">SH22a</strain>
    </source>
</reference>
<name>W5T6X3_9NOCA</name>
<evidence type="ECO:0000313" key="1">
    <source>
        <dbReference type="EMBL" id="AHH15080.1"/>
    </source>
</evidence>
<evidence type="ECO:0000313" key="2">
    <source>
        <dbReference type="Proteomes" id="UP000019150"/>
    </source>
</evidence>
<protein>
    <submittedName>
        <fullName evidence="1">Uncharacterized protein</fullName>
    </submittedName>
</protein>
<dbReference type="eggNOG" id="ENOG5032CRG">
    <property type="taxonomic scope" value="Bacteria"/>
</dbReference>
<dbReference type="OrthoDB" id="4562263at2"/>
<dbReference type="PATRIC" id="fig|1415166.3.peg.258"/>
<dbReference type="KEGG" id="nno:NONO_c02650"/>
<gene>
    <name evidence="1" type="ORF">NONO_c02650</name>
</gene>
<keyword evidence="2" id="KW-1185">Reference proteome</keyword>
<dbReference type="HOGENOM" id="CLU_2539183_0_0_11"/>
<dbReference type="RefSeq" id="WP_025346619.1">
    <property type="nucleotide sequence ID" value="NZ_CP006850.1"/>
</dbReference>
<dbReference type="AlphaFoldDB" id="W5T6X3"/>
<proteinExistence type="predicted"/>
<dbReference type="Proteomes" id="UP000019150">
    <property type="component" value="Chromosome"/>
</dbReference>
<accession>W5T6X3</accession>
<dbReference type="EMBL" id="CP006850">
    <property type="protein sequence ID" value="AHH15080.1"/>
    <property type="molecule type" value="Genomic_DNA"/>
</dbReference>
<organism evidence="1 2">
    <name type="scientific">Nocardia nova SH22a</name>
    <dbReference type="NCBI Taxonomy" id="1415166"/>
    <lineage>
        <taxon>Bacteria</taxon>
        <taxon>Bacillati</taxon>
        <taxon>Actinomycetota</taxon>
        <taxon>Actinomycetes</taxon>
        <taxon>Mycobacteriales</taxon>
        <taxon>Nocardiaceae</taxon>
        <taxon>Nocardia</taxon>
    </lineage>
</organism>
<sequence>MSIHLTEAAGWQAIWRRNPDQIRILAVHEIPSAAALFTEPEAIAPDLAEMRDRMPELSPLWDAIRHDYWAGLTSDRPQSRHCG</sequence>